<proteinExistence type="predicted"/>
<organism evidence="1">
    <name type="scientific">uncultured Woeseiaceae bacterium</name>
    <dbReference type="NCBI Taxonomy" id="1983305"/>
    <lineage>
        <taxon>Bacteria</taxon>
        <taxon>Pseudomonadati</taxon>
        <taxon>Pseudomonadota</taxon>
        <taxon>Gammaproteobacteria</taxon>
        <taxon>Woeseiales</taxon>
        <taxon>Woeseiaceae</taxon>
        <taxon>environmental samples</taxon>
    </lineage>
</organism>
<dbReference type="EMBL" id="LR633966">
    <property type="protein sequence ID" value="VUX54954.1"/>
    <property type="molecule type" value="Genomic_DNA"/>
</dbReference>
<accession>A0A7D9D2K8</accession>
<dbReference type="AlphaFoldDB" id="A0A7D9D2K8"/>
<dbReference type="InterPro" id="IPR026950">
    <property type="entry name" value="Caps_assemb_Wzi"/>
</dbReference>
<reference evidence="1" key="1">
    <citation type="submission" date="2019-07" db="EMBL/GenBank/DDBJ databases">
        <authorList>
            <person name="Weber M."/>
            <person name="Kostadinov I."/>
            <person name="Kostadinov D I."/>
        </authorList>
    </citation>
    <scope>NUCLEOTIDE SEQUENCE</scope>
    <source>
        <strain evidence="1">Gfbio:sag-sample-b02:053724c1-46a9-4a36-b237-ea2bf867836b</strain>
    </source>
</reference>
<sequence length="464" mass="51581">MALRHDIQVLADHGVIKGPITSWPLSWDALAQDLGATDDAIVLPDVVERTLRRLQARALQETRRGDARFRGRLRLAEKPTAIRSFENTPREDAELTAGFAWFGDHLSIDLKATAVDSPADGKDYRADGSEIGLSLGNFTLAASTMERWWGPGWDGSLILSNNARPIPALVLRRNLTNPFKSKWLRWIGPWDLHLIWGQMEEDRAVPNARFFGMRVNFKPHPSLEIGISRTAQWCGDGRPCDFDTFIDMLLGKDNIGDAGTTPANEPGNQLAGFDFRWSKHWFYSTMAFYGQFIGEDEAGGFPSRYLAQGGLEVSGWSEKRGWSYRSYAELAGTSCDVLNDDGFNCAYNHQIYQTGYRYRGRAIGHGADNDALIGSLGLVLVAENSHQLHFLLRAGELNRGGPPDASNTLTATPRDLFSVDLNYSRPLGNSRIKLGIGYEQLEDPASGVTSNDARAFLQWRSNDL</sequence>
<evidence type="ECO:0000313" key="1">
    <source>
        <dbReference type="EMBL" id="VUX54954.1"/>
    </source>
</evidence>
<dbReference type="InterPro" id="IPR038636">
    <property type="entry name" value="Wzi_sf"/>
</dbReference>
<dbReference type="Pfam" id="PF14052">
    <property type="entry name" value="Caps_assemb_Wzi"/>
    <property type="match status" value="1"/>
</dbReference>
<protein>
    <submittedName>
        <fullName evidence="1">Putative Uncharacterized 55.8 kDa protein in cps region</fullName>
    </submittedName>
</protein>
<name>A0A7D9D2K8_9GAMM</name>
<dbReference type="Gene3D" id="2.40.160.130">
    <property type="entry name" value="Capsule assembly protein Wzi"/>
    <property type="match status" value="1"/>
</dbReference>
<gene>
    <name evidence="1" type="ORF">JTBB02_V1_50013</name>
</gene>